<accession>A0A1K1LFX2</accession>
<evidence type="ECO:0000313" key="9">
    <source>
        <dbReference type="Proteomes" id="UP000186323"/>
    </source>
</evidence>
<sequence length="1733" mass="179604">MTHPLLPTQAASRRLALIVIPLLLVLSLAATCPAVPTPPPASAPTPALPADLSATPRGSAAGQLDILPYLSAFLDTDGDRSVEEVAAPGMLSSFRPLHPRTLPRSSGVTWLRLEIPAAGAGRPAPLVLDLGQGVPAGAVLYTPGIDPLSRQTTWQEDRANWRNLLCLPLPGETPQICYIRLDGQPPLWFAPTLRSLDNLADAPESLLGPGVMLALAVVMLLALLRGITERGQWRFWTALYVGAALTHAVLGGPDLGAGNITPADAVSAMTPGLALMFLAHLARHLMQTPSHSRLLDIQYLLLSLPGAVLALLPLWPDFSWMGRYLPLWPMLALIFVPTTLGAWLMGVPGARRFLLGCLVAALGAGLAVLDFGTLLPPFVQGTLPLWGTALSALIIAGMSAPGRETETAAAGPADPPAPDRSAQSQTITDPNLRLLDTEGNTLPLMTGLSQPAPAPATVEADSASATAIRRLEQALAVPLRELVEQNRQLEQCSLPHDVRSRVEGMGRRARQALRLLHDPAGDAAAPAAPAPTDGARAATRAFDLRRMLQKTHEHCRALAEKSGIALGWHVPSDLEQRYEGPAGDLEETLRLLLEDAVRASKGGKVHFAVRHVPDSKHPGHLLFQVRDTGTGLPPEQRSAPLLARIWELSSAHGGFLGVESGPRGTSVIFTLQLQLPEASADDLPTVLVCAPDAATRRELGAMLRDLPCTCRETGTLAHGLAAGARRGGTPATVLLVCGPEASVEAAPMLRRYHGLAERTGPFGAVALTPDQSQWDELANAGFSHALTLPVSEDALRETVLEILGSHDDVADLGAPLPETRQADAPLPDLFGPVAAPQADQGMPDLLLSTDDMPERTVPAAQAATGGDLPDLFAAPASAGAEAAPAAPLSLTDDMRRDAPVAPVAQTARPEAEQPLPADDEQSGAVRAEAAEASAADDAQPVAPAPADSPVQENDAAPEAAEDGGPAPAPTAPDFPSVPVATMDDATTPEAPLEEEKEEAPAAEAPQEEALPQQGTADAAAPADSPAASSDAADSTEEAVAETGADADMPGPAQDEAAEVPPSAPAFPAPAQEVEAEQPLPADDRQNRDVRADAAEASAADDAQPVAPAPADSPVQENDAAPEAAEDDGPAPAPTAPYFPSVPVAAMDDAATQEAPLEEEKEGAPTAEAPQEEALPQQGTADAAAPADGPAVPSGAADSTEEAVAETGADADMPGPAQDEAAEVPPSAPAFPAPAQEAEAEQPLPADDRQNRDVRAEAAKASAADDAQPVAPAPADSPVQENGAAPEAAEDDGPAPAPTAPDFPSVPVAAMDDAATQEAPLEEEKEEAPTAEAPQEEALPQQGTADAAAPADGPAASSDAADSTEEAVAETGADADMPSPAQDEAAEAPRPAPAFPSADAARPLASGYVSPSLRHAGEWVGEPMPIGTPVSRPVPRREEAASAPVETVVTVRPLRRDVSPDEIARKLGKPSLVPTDKSALITPPPRKGPGSGPAAGTQPAFPGAPVEEAPHAVPGSKDVSSLPDMTPDSTTLLASGREETSRTRAAANTLMRFLSRFHTGSSQPRDDREEDKGPQAPAATVQERQGTPRPIPKKEGPQQKSPEAAAEIPTAANPWIERRTAPRPAAPAPRVPVPPMPQRPQPPDDPEDPLPALMWRMDKYLAEAGYALEQRRLHLVADAAGRLAAEAESYGFRVLGRMARCVESAGRAKDLQAVTDLLPELATAVERHRISLGS</sequence>
<dbReference type="GO" id="GO:0009927">
    <property type="term" value="F:histidine phosphotransfer kinase activity"/>
    <property type="evidence" value="ECO:0007669"/>
    <property type="project" value="TreeGrafter"/>
</dbReference>
<feature type="transmembrane region" description="Helical" evidence="6">
    <location>
        <begin position="265"/>
        <end position="282"/>
    </location>
</feature>
<feature type="region of interest" description="Disordered" evidence="5">
    <location>
        <begin position="1416"/>
        <end position="1445"/>
    </location>
</feature>
<dbReference type="Gene3D" id="3.30.565.10">
    <property type="entry name" value="Histidine kinase-like ATPase, C-terminal domain"/>
    <property type="match status" value="1"/>
</dbReference>
<keyword evidence="6" id="KW-0472">Membrane</keyword>
<name>A0A1K1LFX2_9BACT</name>
<feature type="domain" description="7TM-DISM receptor extracellular" evidence="7">
    <location>
        <begin position="263"/>
        <end position="396"/>
    </location>
</feature>
<evidence type="ECO:0000256" key="4">
    <source>
        <dbReference type="ARBA" id="ARBA00022777"/>
    </source>
</evidence>
<feature type="compositionally biased region" description="Basic and acidic residues" evidence="5">
    <location>
        <begin position="1563"/>
        <end position="1572"/>
    </location>
</feature>
<feature type="compositionally biased region" description="Basic and acidic residues" evidence="5">
    <location>
        <begin position="1081"/>
        <end position="1093"/>
    </location>
</feature>
<keyword evidence="9" id="KW-1185">Reference proteome</keyword>
<feature type="compositionally biased region" description="Low complexity" evidence="5">
    <location>
        <begin position="930"/>
        <end position="965"/>
    </location>
</feature>
<keyword evidence="3" id="KW-0808">Transferase</keyword>
<feature type="compositionally biased region" description="Basic and acidic residues" evidence="5">
    <location>
        <begin position="1245"/>
        <end position="1257"/>
    </location>
</feature>
<feature type="transmembrane region" description="Helical" evidence="6">
    <location>
        <begin position="206"/>
        <end position="223"/>
    </location>
</feature>
<keyword evidence="4" id="KW-0418">Kinase</keyword>
<feature type="region of interest" description="Disordered" evidence="5">
    <location>
        <begin position="902"/>
        <end position="1401"/>
    </location>
</feature>
<comment type="catalytic activity">
    <reaction evidence="1">
        <text>ATP + protein L-histidine = ADP + protein N-phospho-L-histidine.</text>
        <dbReference type="EC" id="2.7.13.3"/>
    </reaction>
</comment>
<reference evidence="9" key="1">
    <citation type="submission" date="2016-10" db="EMBL/GenBank/DDBJ databases">
        <authorList>
            <person name="Wegmann U."/>
        </authorList>
    </citation>
    <scope>NUCLEOTIDE SEQUENCE [LARGE SCALE GENOMIC DNA]</scope>
</reference>
<dbReference type="InterPro" id="IPR011623">
    <property type="entry name" value="7TMR_DISM_rcpt_extracell_dom1"/>
</dbReference>
<dbReference type="KEGG" id="dpg:DESPIGER_1774"/>
<feature type="compositionally biased region" description="Low complexity" evidence="5">
    <location>
        <begin position="1258"/>
        <end position="1275"/>
    </location>
</feature>
<dbReference type="GO" id="GO:0000155">
    <property type="term" value="F:phosphorelay sensor kinase activity"/>
    <property type="evidence" value="ECO:0007669"/>
    <property type="project" value="TreeGrafter"/>
</dbReference>
<keyword evidence="6" id="KW-0812">Transmembrane</keyword>
<dbReference type="InterPro" id="IPR036890">
    <property type="entry name" value="HATPase_C_sf"/>
</dbReference>
<dbReference type="SUPFAM" id="SSF55874">
    <property type="entry name" value="ATPase domain of HSP90 chaperone/DNA topoisomerase II/histidine kinase"/>
    <property type="match status" value="1"/>
</dbReference>
<feature type="compositionally biased region" description="Low complexity" evidence="5">
    <location>
        <begin position="1094"/>
        <end position="1122"/>
    </location>
</feature>
<feature type="transmembrane region" description="Helical" evidence="6">
    <location>
        <begin position="353"/>
        <end position="375"/>
    </location>
</feature>
<dbReference type="Pfam" id="PF07695">
    <property type="entry name" value="7TMR-DISM_7TM"/>
    <property type="match status" value="1"/>
</dbReference>
<gene>
    <name evidence="8" type="ORF">DESPIGER_1774</name>
</gene>
<dbReference type="PANTHER" id="PTHR43047:SF72">
    <property type="entry name" value="OSMOSENSING HISTIDINE PROTEIN KINASE SLN1"/>
    <property type="match status" value="1"/>
</dbReference>
<organism evidence="8 9">
    <name type="scientific">Desulfovibrio piger</name>
    <dbReference type="NCBI Taxonomy" id="901"/>
    <lineage>
        <taxon>Bacteria</taxon>
        <taxon>Pseudomonadati</taxon>
        <taxon>Thermodesulfobacteriota</taxon>
        <taxon>Desulfovibrionia</taxon>
        <taxon>Desulfovibrionales</taxon>
        <taxon>Desulfovibrionaceae</taxon>
        <taxon>Desulfovibrio</taxon>
    </lineage>
</organism>
<feature type="compositionally biased region" description="Low complexity" evidence="5">
    <location>
        <begin position="1232"/>
        <end position="1244"/>
    </location>
</feature>
<feature type="transmembrane region" description="Helical" evidence="6">
    <location>
        <begin position="327"/>
        <end position="346"/>
    </location>
</feature>
<protein>
    <recommendedName>
        <fullName evidence="2">histidine kinase</fullName>
        <ecNumber evidence="2">2.7.13.3</ecNumber>
    </recommendedName>
</protein>
<evidence type="ECO:0000256" key="2">
    <source>
        <dbReference type="ARBA" id="ARBA00012438"/>
    </source>
</evidence>
<feature type="region of interest" description="Disordered" evidence="5">
    <location>
        <begin position="1459"/>
        <end position="1648"/>
    </location>
</feature>
<evidence type="ECO:0000256" key="1">
    <source>
        <dbReference type="ARBA" id="ARBA00000085"/>
    </source>
</evidence>
<dbReference type="PANTHER" id="PTHR43047">
    <property type="entry name" value="TWO-COMPONENT HISTIDINE PROTEIN KINASE"/>
    <property type="match status" value="1"/>
</dbReference>
<dbReference type="EMBL" id="LT630450">
    <property type="protein sequence ID" value="SFV73605.1"/>
    <property type="molecule type" value="Genomic_DNA"/>
</dbReference>
<evidence type="ECO:0000256" key="6">
    <source>
        <dbReference type="SAM" id="Phobius"/>
    </source>
</evidence>
<dbReference type="RefSeq" id="WP_072335575.1">
    <property type="nucleotide sequence ID" value="NZ_LT630450.1"/>
</dbReference>
<feature type="region of interest" description="Disordered" evidence="5">
    <location>
        <begin position="37"/>
        <end position="56"/>
    </location>
</feature>
<feature type="region of interest" description="Disordered" evidence="5">
    <location>
        <begin position="404"/>
        <end position="427"/>
    </location>
</feature>
<dbReference type="Proteomes" id="UP000186323">
    <property type="component" value="Chromosome I"/>
</dbReference>
<evidence type="ECO:0000313" key="8">
    <source>
        <dbReference type="EMBL" id="SFV73605.1"/>
    </source>
</evidence>
<feature type="compositionally biased region" description="Pro residues" evidence="5">
    <location>
        <begin position="1623"/>
        <end position="1642"/>
    </location>
</feature>
<dbReference type="EC" id="2.7.13.3" evidence="2"/>
<dbReference type="OrthoDB" id="5449321at2"/>
<feature type="transmembrane region" description="Helical" evidence="6">
    <location>
        <begin position="235"/>
        <end position="253"/>
    </location>
</feature>
<evidence type="ECO:0000256" key="3">
    <source>
        <dbReference type="ARBA" id="ARBA00022679"/>
    </source>
</evidence>
<keyword evidence="6" id="KW-1133">Transmembrane helix</keyword>
<evidence type="ECO:0000259" key="7">
    <source>
        <dbReference type="Pfam" id="PF07695"/>
    </source>
</evidence>
<feature type="compositionally biased region" description="Low complexity" evidence="5">
    <location>
        <begin position="1178"/>
        <end position="1197"/>
    </location>
</feature>
<feature type="compositionally biased region" description="Low complexity" evidence="5">
    <location>
        <begin position="1001"/>
        <end position="1032"/>
    </location>
</feature>
<feature type="transmembrane region" description="Helical" evidence="6">
    <location>
        <begin position="294"/>
        <end position="315"/>
    </location>
</feature>
<proteinExistence type="predicted"/>
<dbReference type="GO" id="GO:0005886">
    <property type="term" value="C:plasma membrane"/>
    <property type="evidence" value="ECO:0007669"/>
    <property type="project" value="TreeGrafter"/>
</dbReference>
<evidence type="ECO:0000256" key="5">
    <source>
        <dbReference type="SAM" id="MobiDB-lite"/>
    </source>
</evidence>
<feature type="compositionally biased region" description="Low complexity" evidence="5">
    <location>
        <begin position="1329"/>
        <end position="1360"/>
    </location>
</feature>
<feature type="compositionally biased region" description="Pro residues" evidence="5">
    <location>
        <begin position="37"/>
        <end position="47"/>
    </location>
</feature>